<dbReference type="Pfam" id="PF00924">
    <property type="entry name" value="MS_channel_2nd"/>
    <property type="match status" value="1"/>
</dbReference>
<dbReference type="AlphaFoldDB" id="A0A2A9DR59"/>
<evidence type="ECO:0000256" key="7">
    <source>
        <dbReference type="ARBA" id="ARBA00023136"/>
    </source>
</evidence>
<keyword evidence="6 9" id="KW-1133">Transmembrane helix</keyword>
<dbReference type="STRING" id="1724.GCA_001044175_00875"/>
<name>A0A2A9DR59_9CORY</name>
<evidence type="ECO:0000256" key="4">
    <source>
        <dbReference type="ARBA" id="ARBA00022475"/>
    </source>
</evidence>
<dbReference type="InterPro" id="IPR010920">
    <property type="entry name" value="LSM_dom_sf"/>
</dbReference>
<dbReference type="Gene3D" id="1.10.287.1260">
    <property type="match status" value="1"/>
</dbReference>
<dbReference type="SUPFAM" id="SSF50182">
    <property type="entry name" value="Sm-like ribonucleoproteins"/>
    <property type="match status" value="1"/>
</dbReference>
<proteinExistence type="inferred from homology"/>
<feature type="region of interest" description="Disordered" evidence="8">
    <location>
        <begin position="299"/>
        <end position="365"/>
    </location>
</feature>
<gene>
    <name evidence="11" type="ORF">ATK06_2000</name>
</gene>
<organism evidence="11 12">
    <name type="scientific">Corynebacterium renale</name>
    <dbReference type="NCBI Taxonomy" id="1724"/>
    <lineage>
        <taxon>Bacteria</taxon>
        <taxon>Bacillati</taxon>
        <taxon>Actinomycetota</taxon>
        <taxon>Actinomycetes</taxon>
        <taxon>Mycobacteriales</taxon>
        <taxon>Corynebacteriaceae</taxon>
        <taxon>Corynebacterium</taxon>
    </lineage>
</organism>
<feature type="compositionally biased region" description="Pro residues" evidence="8">
    <location>
        <begin position="427"/>
        <end position="445"/>
    </location>
</feature>
<keyword evidence="5 9" id="KW-0812">Transmembrane</keyword>
<feature type="compositionally biased region" description="Polar residues" evidence="8">
    <location>
        <begin position="417"/>
        <end position="426"/>
    </location>
</feature>
<dbReference type="GO" id="GO:0008381">
    <property type="term" value="F:mechanosensitive monoatomic ion channel activity"/>
    <property type="evidence" value="ECO:0007669"/>
    <property type="project" value="InterPro"/>
</dbReference>
<comment type="similarity">
    <text evidence="3">Belongs to the MscS (TC 1.A.23) family.</text>
</comment>
<feature type="compositionally biased region" description="Low complexity" evidence="8">
    <location>
        <begin position="462"/>
        <end position="483"/>
    </location>
</feature>
<dbReference type="PANTHER" id="PTHR30460">
    <property type="entry name" value="MODERATE CONDUCTANCE MECHANOSENSITIVE CHANNEL YBIO"/>
    <property type="match status" value="1"/>
</dbReference>
<dbReference type="SUPFAM" id="SSF82861">
    <property type="entry name" value="Mechanosensitive channel protein MscS (YggB), transmembrane region"/>
    <property type="match status" value="1"/>
</dbReference>
<evidence type="ECO:0000256" key="6">
    <source>
        <dbReference type="ARBA" id="ARBA00022989"/>
    </source>
</evidence>
<dbReference type="InterPro" id="IPR011014">
    <property type="entry name" value="MscS_channel_TM-2"/>
</dbReference>
<comment type="caution">
    <text evidence="11">The sequence shown here is derived from an EMBL/GenBank/DDBJ whole genome shotgun (WGS) entry which is preliminary data.</text>
</comment>
<accession>A0A2A9DR59</accession>
<dbReference type="PANTHER" id="PTHR30460:SF0">
    <property type="entry name" value="MODERATE CONDUCTANCE MECHANOSENSITIVE CHANNEL YBIO"/>
    <property type="match status" value="1"/>
</dbReference>
<evidence type="ECO:0000256" key="1">
    <source>
        <dbReference type="ARBA" id="ARBA00004141"/>
    </source>
</evidence>
<evidence type="ECO:0000256" key="5">
    <source>
        <dbReference type="ARBA" id="ARBA00022692"/>
    </source>
</evidence>
<dbReference type="Proteomes" id="UP000221653">
    <property type="component" value="Unassembled WGS sequence"/>
</dbReference>
<evidence type="ECO:0000313" key="11">
    <source>
        <dbReference type="EMBL" id="PFG28871.1"/>
    </source>
</evidence>
<reference evidence="11 12" key="1">
    <citation type="submission" date="2017-10" db="EMBL/GenBank/DDBJ databases">
        <title>Sequencing the genomes of 1000 actinobacteria strains.</title>
        <authorList>
            <person name="Klenk H.-P."/>
        </authorList>
    </citation>
    <scope>NUCLEOTIDE SEQUENCE [LARGE SCALE GENOMIC DNA]</scope>
    <source>
        <strain evidence="11 12">DSM 20688</strain>
    </source>
</reference>
<sequence length="491" mass="53234">MNLSYYGVMPWSYLFNTAWLWIADQGITLALLIVVACLVPRIGRFLISRINRYIEDTDTSQENKSRLAITSVGVYIAQLIAYFFLFVMALQTLGFSLTGAAIPATVASAALGLGAQSIIADFLAGFFILTEKQYGIGDWVRFEGNGIKVEGDVIQITMRATRIRTLSQETVTVPNSTAKICINSSNFWSRAVVVIPVPLLGSENVHDAIARTTAATERALAEPDIASEVLGTLDVQPAVSIKPPATVGMPWMIDMRLMVQVEAGSQWKVERAIRTSIVDEFWDEYGSAPTVDGSLQQELIDANGTPPHPTPRKKTPAPPHTIPSDSATTEVLPEADPAADMAGEGSQLTDVEKHDSTDEADKSTHISRKRWILSLGGKIRPSTTLLLAALGFLLFLWVSTIQTSAEWEGGDGWLAPPQSSHTSYPQTPEPEYIPQPTFTPEPTTPTPTVDTTEPTLPEEPTETSTPVEPTPTEAEPTPSETVTGTPTQTNS</sequence>
<dbReference type="GO" id="GO:0005886">
    <property type="term" value="C:plasma membrane"/>
    <property type="evidence" value="ECO:0007669"/>
    <property type="project" value="UniProtKB-SubCell"/>
</dbReference>
<protein>
    <submittedName>
        <fullName evidence="11">Small conductance mechanosensitive channel</fullName>
    </submittedName>
</protein>
<dbReference type="InterPro" id="IPR023408">
    <property type="entry name" value="MscS_beta-dom_sf"/>
</dbReference>
<evidence type="ECO:0000256" key="8">
    <source>
        <dbReference type="SAM" id="MobiDB-lite"/>
    </source>
</evidence>
<feature type="domain" description="Mechanosensitive ion channel MscS" evidence="10">
    <location>
        <begin position="118"/>
        <end position="177"/>
    </location>
</feature>
<evidence type="ECO:0000256" key="9">
    <source>
        <dbReference type="SAM" id="Phobius"/>
    </source>
</evidence>
<feature type="compositionally biased region" description="Basic and acidic residues" evidence="8">
    <location>
        <begin position="350"/>
        <end position="364"/>
    </location>
</feature>
<dbReference type="Gene3D" id="2.30.30.60">
    <property type="match status" value="1"/>
</dbReference>
<feature type="transmembrane region" description="Helical" evidence="9">
    <location>
        <begin position="20"/>
        <end position="47"/>
    </location>
</feature>
<keyword evidence="12" id="KW-1185">Reference proteome</keyword>
<comment type="subcellular location">
    <subcellularLocation>
        <location evidence="2">Cell membrane</location>
    </subcellularLocation>
    <subcellularLocation>
        <location evidence="1">Membrane</location>
        <topology evidence="1">Multi-pass membrane protein</topology>
    </subcellularLocation>
</comment>
<feature type="transmembrane region" description="Helical" evidence="9">
    <location>
        <begin position="67"/>
        <end position="90"/>
    </location>
</feature>
<keyword evidence="7 9" id="KW-0472">Membrane</keyword>
<dbReference type="EMBL" id="PDJF01000001">
    <property type="protein sequence ID" value="PFG28871.1"/>
    <property type="molecule type" value="Genomic_DNA"/>
</dbReference>
<evidence type="ECO:0000256" key="3">
    <source>
        <dbReference type="ARBA" id="ARBA00008017"/>
    </source>
</evidence>
<keyword evidence="4" id="KW-1003">Cell membrane</keyword>
<evidence type="ECO:0000256" key="2">
    <source>
        <dbReference type="ARBA" id="ARBA00004236"/>
    </source>
</evidence>
<dbReference type="InterPro" id="IPR045276">
    <property type="entry name" value="YbiO_bact"/>
</dbReference>
<evidence type="ECO:0000259" key="10">
    <source>
        <dbReference type="Pfam" id="PF00924"/>
    </source>
</evidence>
<feature type="region of interest" description="Disordered" evidence="8">
    <location>
        <begin position="409"/>
        <end position="491"/>
    </location>
</feature>
<feature type="compositionally biased region" description="Low complexity" evidence="8">
    <location>
        <begin position="446"/>
        <end position="455"/>
    </location>
</feature>
<evidence type="ECO:0000313" key="12">
    <source>
        <dbReference type="Proteomes" id="UP000221653"/>
    </source>
</evidence>
<dbReference type="InterPro" id="IPR006685">
    <property type="entry name" value="MscS_channel_2nd"/>
</dbReference>